<feature type="transmembrane region" description="Helical" evidence="6">
    <location>
        <begin position="125"/>
        <end position="147"/>
    </location>
</feature>
<feature type="transmembrane region" description="Helical" evidence="6">
    <location>
        <begin position="318"/>
        <end position="337"/>
    </location>
</feature>
<comment type="subcellular location">
    <subcellularLocation>
        <location evidence="1">Cell membrane</location>
        <topology evidence="1">Multi-pass membrane protein</topology>
    </subcellularLocation>
</comment>
<dbReference type="PANTHER" id="PTHR23534:SF1">
    <property type="entry name" value="MAJOR FACILITATOR SUPERFAMILY PROTEIN"/>
    <property type="match status" value="1"/>
</dbReference>
<feature type="transmembrane region" description="Helical" evidence="6">
    <location>
        <begin position="36"/>
        <end position="59"/>
    </location>
</feature>
<dbReference type="InterPro" id="IPR036259">
    <property type="entry name" value="MFS_trans_sf"/>
</dbReference>
<evidence type="ECO:0000259" key="7">
    <source>
        <dbReference type="PROSITE" id="PS50850"/>
    </source>
</evidence>
<feature type="transmembrane region" description="Helical" evidence="6">
    <location>
        <begin position="71"/>
        <end position="89"/>
    </location>
</feature>
<feature type="domain" description="Major facilitator superfamily (MFS) profile" evidence="7">
    <location>
        <begin position="35"/>
        <end position="432"/>
    </location>
</feature>
<keyword evidence="5 6" id="KW-0472">Membrane</keyword>
<accession>A0A544TWD1</accession>
<feature type="transmembrane region" description="Helical" evidence="6">
    <location>
        <begin position="381"/>
        <end position="403"/>
    </location>
</feature>
<evidence type="ECO:0000256" key="3">
    <source>
        <dbReference type="ARBA" id="ARBA00022692"/>
    </source>
</evidence>
<proteinExistence type="predicted"/>
<keyword evidence="4 6" id="KW-1133">Transmembrane helix</keyword>
<feature type="transmembrane region" description="Helical" evidence="6">
    <location>
        <begin position="409"/>
        <end position="428"/>
    </location>
</feature>
<keyword evidence="2" id="KW-0813">Transport</keyword>
<feature type="transmembrane region" description="Helical" evidence="6">
    <location>
        <begin position="289"/>
        <end position="311"/>
    </location>
</feature>
<evidence type="ECO:0000256" key="5">
    <source>
        <dbReference type="ARBA" id="ARBA00023136"/>
    </source>
</evidence>
<feature type="transmembrane region" description="Helical" evidence="6">
    <location>
        <begin position="101"/>
        <end position="119"/>
    </location>
</feature>
<dbReference type="InterPro" id="IPR011701">
    <property type="entry name" value="MFS"/>
</dbReference>
<dbReference type="AlphaFoldDB" id="A0A544TWD1"/>
<dbReference type="PROSITE" id="PS50850">
    <property type="entry name" value="MFS"/>
    <property type="match status" value="1"/>
</dbReference>
<dbReference type="Pfam" id="PF07690">
    <property type="entry name" value="MFS_1"/>
    <property type="match status" value="1"/>
</dbReference>
<feature type="transmembrane region" description="Helical" evidence="6">
    <location>
        <begin position="343"/>
        <end position="369"/>
    </location>
</feature>
<dbReference type="SUPFAM" id="SSF103473">
    <property type="entry name" value="MFS general substrate transporter"/>
    <property type="match status" value="1"/>
</dbReference>
<dbReference type="EMBL" id="VDGI01000001">
    <property type="protein sequence ID" value="TQR21721.1"/>
    <property type="molecule type" value="Genomic_DNA"/>
</dbReference>
<keyword evidence="9" id="KW-1185">Reference proteome</keyword>
<evidence type="ECO:0000313" key="8">
    <source>
        <dbReference type="EMBL" id="TQR21721.1"/>
    </source>
</evidence>
<gene>
    <name evidence="8" type="ORF">FG384_01845</name>
</gene>
<dbReference type="GO" id="GO:0022857">
    <property type="term" value="F:transmembrane transporter activity"/>
    <property type="evidence" value="ECO:0007669"/>
    <property type="project" value="InterPro"/>
</dbReference>
<feature type="transmembrane region" description="Helical" evidence="6">
    <location>
        <begin position="199"/>
        <end position="217"/>
    </location>
</feature>
<protein>
    <submittedName>
        <fullName evidence="8">MFS transporter</fullName>
    </submittedName>
</protein>
<dbReference type="GO" id="GO:0005886">
    <property type="term" value="C:plasma membrane"/>
    <property type="evidence" value="ECO:0007669"/>
    <property type="project" value="UniProtKB-SubCell"/>
</dbReference>
<sequence length="449" mass="46121">MSHDSTKSKDLESQPAWLKSYIDSPEKQRQLYRRTLIIVVISQIFGGAGLAAGATVGALLAQEMLGTDSFAGIPVALITFGSAGAALLVGRLSQRFGRRFGLAAGFLAGGIGAVGIVISATTNNILLLFASLLIYGAGTATNLQARYAGTDLAKPKQRATAVSIAMVSTTFGAVAGPNLVEVMGGFAVSIGVPALTGPFILAAAAFILAGLVILILLRPDPFNVAKAITEANEAKNNKQLDTHSNTQTNNKSGIVVGATVMVLTQIVMVAIMTMTPVHMMHHGHNLKEVGLVIGFHIGAMYLPSLITGILVDKIGRTAMATVAGATLLLAGVIAAIAPTDSMLVLIVALSLLGIGWNFGLISGTALIVDSTNLSSRAKTQGTVDVLIALSGASGGALSGMVVAHSSYTTLSLTGGILSLLLIPVVIWSRSKRETVSEKAVAQPSQETGS</sequence>
<dbReference type="PANTHER" id="PTHR23534">
    <property type="entry name" value="MFS PERMEASE"/>
    <property type="match status" value="1"/>
</dbReference>
<dbReference type="OrthoDB" id="9776171at2"/>
<dbReference type="RefSeq" id="WP_142640846.1">
    <property type="nucleotide sequence ID" value="NZ_VDGI01000001.1"/>
</dbReference>
<evidence type="ECO:0000256" key="1">
    <source>
        <dbReference type="ARBA" id="ARBA00004651"/>
    </source>
</evidence>
<evidence type="ECO:0000313" key="9">
    <source>
        <dbReference type="Proteomes" id="UP000316626"/>
    </source>
</evidence>
<name>A0A544TWD1_9BACI</name>
<evidence type="ECO:0000256" key="4">
    <source>
        <dbReference type="ARBA" id="ARBA00022989"/>
    </source>
</evidence>
<dbReference type="Gene3D" id="1.20.1250.20">
    <property type="entry name" value="MFS general substrate transporter like domains"/>
    <property type="match status" value="1"/>
</dbReference>
<reference evidence="8 9" key="1">
    <citation type="submission" date="2019-06" db="EMBL/GenBank/DDBJ databases">
        <title>Psychrobacillus vulpis sp. nov., a new species isolated from feces of a red fox that inhabits in The Tablas de Daimiel Natural Park, Albacete, Spain.</title>
        <authorList>
            <person name="Rodriguez M."/>
            <person name="Reina J.C."/>
            <person name="Bejar V."/>
            <person name="Llamas I."/>
        </authorList>
    </citation>
    <scope>NUCLEOTIDE SEQUENCE [LARGE SCALE GENOMIC DNA]</scope>
    <source>
        <strain evidence="8 9">Z8</strain>
    </source>
</reference>
<dbReference type="Proteomes" id="UP000316626">
    <property type="component" value="Unassembled WGS sequence"/>
</dbReference>
<evidence type="ECO:0000256" key="2">
    <source>
        <dbReference type="ARBA" id="ARBA00022448"/>
    </source>
</evidence>
<dbReference type="InterPro" id="IPR020846">
    <property type="entry name" value="MFS_dom"/>
</dbReference>
<comment type="caution">
    <text evidence="8">The sequence shown here is derived from an EMBL/GenBank/DDBJ whole genome shotgun (WGS) entry which is preliminary data.</text>
</comment>
<feature type="transmembrane region" description="Helical" evidence="6">
    <location>
        <begin position="159"/>
        <end position="179"/>
    </location>
</feature>
<keyword evidence="3 6" id="KW-0812">Transmembrane</keyword>
<evidence type="ECO:0000256" key="6">
    <source>
        <dbReference type="SAM" id="Phobius"/>
    </source>
</evidence>
<feature type="transmembrane region" description="Helical" evidence="6">
    <location>
        <begin position="254"/>
        <end position="277"/>
    </location>
</feature>
<organism evidence="8 9">
    <name type="scientific">Psychrobacillus vulpis</name>
    <dbReference type="NCBI Taxonomy" id="2325572"/>
    <lineage>
        <taxon>Bacteria</taxon>
        <taxon>Bacillati</taxon>
        <taxon>Bacillota</taxon>
        <taxon>Bacilli</taxon>
        <taxon>Bacillales</taxon>
        <taxon>Bacillaceae</taxon>
        <taxon>Psychrobacillus</taxon>
    </lineage>
</organism>